<evidence type="ECO:0000256" key="1">
    <source>
        <dbReference type="SAM" id="SignalP"/>
    </source>
</evidence>
<proteinExistence type="predicted"/>
<gene>
    <name evidence="3" type="ORF">OJ16_04545</name>
</gene>
<comment type="caution">
    <text evidence="3">The sequence shown here is derived from an EMBL/GenBank/DDBJ whole genome shotgun (WGS) entry which is preliminary data.</text>
</comment>
<dbReference type="RefSeq" id="WP_040987862.1">
    <property type="nucleotide sequence ID" value="NZ_JTKH01000006.1"/>
</dbReference>
<accession>A0A0C2P2D1</accession>
<protein>
    <submittedName>
        <fullName evidence="3">Glucosaminidase</fullName>
    </submittedName>
</protein>
<dbReference type="InterPro" id="IPR053195">
    <property type="entry name" value="Bax-like"/>
</dbReference>
<evidence type="ECO:0000313" key="3">
    <source>
        <dbReference type="EMBL" id="KII80582.1"/>
    </source>
</evidence>
<dbReference type="AlphaFoldDB" id="A0A0C2NJV7"/>
<dbReference type="InterPro" id="IPR002901">
    <property type="entry name" value="MGlyc_endo_b_GlcNAc-like_dom"/>
</dbReference>
<dbReference type="Proteomes" id="UP000031672">
    <property type="component" value="Unassembled WGS sequence"/>
</dbReference>
<dbReference type="OrthoDB" id="9788155at2"/>
<dbReference type="EMBL" id="JTKH01000006">
    <property type="protein sequence ID" value="KII80582.1"/>
    <property type="molecule type" value="Genomic_DNA"/>
</dbReference>
<evidence type="ECO:0000259" key="2">
    <source>
        <dbReference type="Pfam" id="PF01832"/>
    </source>
</evidence>
<accession>A0A0C2NJV7</accession>
<reference evidence="3 4" key="1">
    <citation type="submission" date="2014-11" db="EMBL/GenBank/DDBJ databases">
        <title>Draft Genome Sequence of Vibrio piscirenalis strains CECT 8603T and CECT 8604, two marine Gammaproteobacterium isolated from cultured gilthead sea bream (Sparus aurata).</title>
        <authorList>
            <person name="Arahal D.R."/>
            <person name="Rodrigo-Torres L."/>
            <person name="Lucena T."/>
            <person name="Pujalte M.J."/>
        </authorList>
    </citation>
    <scope>NUCLEOTIDE SEQUENCE [LARGE SCALE GENOMIC DNA]</scope>
    <source>
        <strain evidence="3 4">DCR 1-4-2</strain>
    </source>
</reference>
<dbReference type="PANTHER" id="PTHR40572">
    <property type="entry name" value="PROTEIN BAX"/>
    <property type="match status" value="1"/>
</dbReference>
<feature type="domain" description="Mannosyl-glycoprotein endo-beta-N-acetylglucosamidase-like" evidence="2">
    <location>
        <begin position="154"/>
        <end position="281"/>
    </location>
</feature>
<organism evidence="3 4">
    <name type="scientific">Vibrio renipiscarius</name>
    <dbReference type="NCBI Taxonomy" id="1461322"/>
    <lineage>
        <taxon>Bacteria</taxon>
        <taxon>Pseudomonadati</taxon>
        <taxon>Pseudomonadota</taxon>
        <taxon>Gammaproteobacteria</taxon>
        <taxon>Vibrionales</taxon>
        <taxon>Vibrionaceae</taxon>
        <taxon>Vibrio</taxon>
    </lineage>
</organism>
<dbReference type="Gene3D" id="1.10.530.10">
    <property type="match status" value="1"/>
</dbReference>
<keyword evidence="4" id="KW-1185">Reference proteome</keyword>
<evidence type="ECO:0000313" key="4">
    <source>
        <dbReference type="Proteomes" id="UP000031672"/>
    </source>
</evidence>
<name>A0A0C2NJV7_9VIBR</name>
<dbReference type="STRING" id="1461322.OJ16_04545"/>
<dbReference type="GO" id="GO:0004040">
    <property type="term" value="F:amidase activity"/>
    <property type="evidence" value="ECO:0007669"/>
    <property type="project" value="InterPro"/>
</dbReference>
<dbReference type="Pfam" id="PF01832">
    <property type="entry name" value="Glucosaminidase"/>
    <property type="match status" value="1"/>
</dbReference>
<sequence>MSLLQRIFSTLACCSLLVSSFTLASDKLPLSPDQLSQPYPDIAVTTLHSAPELIAVFKQHDYQLEKIANSSKLPAYFIENLPDDLNSLPVQQKTSGFIRLLLPTIQAVNDQILAVRHQVEVLANKETTEWSSNEKQWIKQLYASYNVKSGDIQQLLLHIDIIPVGMVLAQGIDESGWGTSHFAIKGNSLYGEHLPAHGGKYLTTPGGHVKVAAFDNLYQGTASYMHNLNTTGAYKELWNLRHQLRKQNNLTGYELVQALSHYSTRGEAYVDNLRALITHHKLDSFDNVELDKQQSLRVRFTH</sequence>
<feature type="chain" id="PRO_5009758802" evidence="1">
    <location>
        <begin position="25"/>
        <end position="302"/>
    </location>
</feature>
<dbReference type="PANTHER" id="PTHR40572:SF1">
    <property type="entry name" value="PROTEIN BAX"/>
    <property type="match status" value="1"/>
</dbReference>
<feature type="signal peptide" evidence="1">
    <location>
        <begin position="1"/>
        <end position="24"/>
    </location>
</feature>
<keyword evidence="1" id="KW-0732">Signal</keyword>